<keyword evidence="2" id="KW-1185">Reference proteome</keyword>
<sequence length="291" mass="33537">MSFPSLGDFLAGARDRLAKGPIALLLIEDEAAVHQTLAHHLKAGFKLILALSPEPLPAHVMPEGGEKRIVNLHHDARRGQAHVAAVNALIDAAPPDTWIYYGYNAEFLFHPFSESRTVGEMLGFHAEERRRAMLTYVIDLYAPDLERFPDAVSLNEAMFDRTGYYALGRMDRQGRYKERQLDFHGGLRWRFEEHMPPDRRRIDRIALFRSQPGLRLLPDHRFNVEEYNTYSCPWHNNLTAAIASFRVAKALARNPGSRGHIRSFRWRNSHPFRWNAQQLMDLGLMEPGQWF</sequence>
<name>A0A3D8PBT3_9RHOB</name>
<gene>
    <name evidence="1" type="ORF">DIE28_11865</name>
</gene>
<accession>A0A3D8PBT3</accession>
<dbReference type="RefSeq" id="WP_115756225.1">
    <property type="nucleotide sequence ID" value="NZ_QFCQ01000067.1"/>
</dbReference>
<evidence type="ECO:0000313" key="2">
    <source>
        <dbReference type="Proteomes" id="UP000256679"/>
    </source>
</evidence>
<reference evidence="1 2" key="1">
    <citation type="submission" date="2018-05" db="EMBL/GenBank/DDBJ databases">
        <title>Whole genome sequencing of Paracoccus thiocyanatus SST.</title>
        <authorList>
            <person name="Ghosh W."/>
            <person name="Rameez M.J."/>
            <person name="Roy C."/>
        </authorList>
    </citation>
    <scope>NUCLEOTIDE SEQUENCE [LARGE SCALE GENOMIC DNA]</scope>
    <source>
        <strain evidence="1 2">SST</strain>
    </source>
</reference>
<dbReference type="Proteomes" id="UP000256679">
    <property type="component" value="Unassembled WGS sequence"/>
</dbReference>
<dbReference type="AlphaFoldDB" id="A0A3D8PBT3"/>
<proteinExistence type="predicted"/>
<dbReference type="Pfam" id="PF13704">
    <property type="entry name" value="Glyco_tranf_2_4"/>
    <property type="match status" value="1"/>
</dbReference>
<comment type="caution">
    <text evidence="1">The sequence shown here is derived from an EMBL/GenBank/DDBJ whole genome shotgun (WGS) entry which is preliminary data.</text>
</comment>
<dbReference type="EMBL" id="QFCQ01000067">
    <property type="protein sequence ID" value="RDW12778.1"/>
    <property type="molecule type" value="Genomic_DNA"/>
</dbReference>
<organism evidence="1 2">
    <name type="scientific">Paracoccus thiocyanatus</name>
    <dbReference type="NCBI Taxonomy" id="34006"/>
    <lineage>
        <taxon>Bacteria</taxon>
        <taxon>Pseudomonadati</taxon>
        <taxon>Pseudomonadota</taxon>
        <taxon>Alphaproteobacteria</taxon>
        <taxon>Rhodobacterales</taxon>
        <taxon>Paracoccaceae</taxon>
        <taxon>Paracoccus</taxon>
    </lineage>
</organism>
<evidence type="ECO:0008006" key="3">
    <source>
        <dbReference type="Google" id="ProtNLM"/>
    </source>
</evidence>
<protein>
    <recommendedName>
        <fullName evidence="3">Glycosyl transferase family 2</fullName>
    </recommendedName>
</protein>
<evidence type="ECO:0000313" key="1">
    <source>
        <dbReference type="EMBL" id="RDW12778.1"/>
    </source>
</evidence>